<keyword evidence="6 9" id="KW-0663">Pyridoxal phosphate</keyword>
<comment type="subunit">
    <text evidence="9">Homodimer.</text>
</comment>
<dbReference type="InterPro" id="IPR004639">
    <property type="entry name" value="4pyrrol_synth_GluAld_NH2Trfase"/>
</dbReference>
<dbReference type="KEGG" id="cmic:caldi_23300"/>
<reference evidence="10" key="1">
    <citation type="submission" date="2022-03" db="EMBL/GenBank/DDBJ databases">
        <title>Complete genome sequence of Caldinitratiruptor microaerophilus.</title>
        <authorList>
            <person name="Mukaiyama R."/>
            <person name="Nishiyama T."/>
            <person name="Ueda K."/>
        </authorList>
    </citation>
    <scope>NUCLEOTIDE SEQUENCE</scope>
    <source>
        <strain evidence="10">JCM 16183</strain>
    </source>
</reference>
<keyword evidence="5 9" id="KW-0963">Cytoplasm</keyword>
<dbReference type="GO" id="GO:0006782">
    <property type="term" value="P:protoporphyrinogen IX biosynthetic process"/>
    <property type="evidence" value="ECO:0007669"/>
    <property type="project" value="UniProtKB-UniRule"/>
</dbReference>
<evidence type="ECO:0000256" key="5">
    <source>
        <dbReference type="ARBA" id="ARBA00022490"/>
    </source>
</evidence>
<dbReference type="InterPro" id="IPR005814">
    <property type="entry name" value="Aminotrans_3"/>
</dbReference>
<evidence type="ECO:0000256" key="4">
    <source>
        <dbReference type="ARBA" id="ARBA00008981"/>
    </source>
</evidence>
<evidence type="ECO:0000256" key="9">
    <source>
        <dbReference type="HAMAP-Rule" id="MF_00375"/>
    </source>
</evidence>
<dbReference type="NCBIfam" id="NF009055">
    <property type="entry name" value="PRK12389.1"/>
    <property type="match status" value="1"/>
</dbReference>
<dbReference type="EC" id="5.4.3.8" evidence="9"/>
<keyword evidence="7 9" id="KW-0413">Isomerase</keyword>
<organism evidence="10 11">
    <name type="scientific">Caldinitratiruptor microaerophilus</name>
    <dbReference type="NCBI Taxonomy" id="671077"/>
    <lineage>
        <taxon>Bacteria</taxon>
        <taxon>Bacillati</taxon>
        <taxon>Bacillota</taxon>
        <taxon>Clostridia</taxon>
        <taxon>Eubacteriales</taxon>
        <taxon>Symbiobacteriaceae</taxon>
        <taxon>Caldinitratiruptor</taxon>
    </lineage>
</organism>
<keyword evidence="11" id="KW-1185">Reference proteome</keyword>
<evidence type="ECO:0000313" key="10">
    <source>
        <dbReference type="EMBL" id="BDG61240.1"/>
    </source>
</evidence>
<comment type="similarity">
    <text evidence="4 9">Belongs to the class-III pyridoxal-phosphate-dependent aminotransferase family. HemL subfamily.</text>
</comment>
<evidence type="ECO:0000313" key="11">
    <source>
        <dbReference type="Proteomes" id="UP001163687"/>
    </source>
</evidence>
<comment type="cofactor">
    <cofactor evidence="2 9">
        <name>pyridoxal 5'-phosphate</name>
        <dbReference type="ChEBI" id="CHEBI:597326"/>
    </cofactor>
</comment>
<dbReference type="RefSeq" id="WP_264841902.1">
    <property type="nucleotide sequence ID" value="NZ_AP025628.1"/>
</dbReference>
<keyword evidence="8 9" id="KW-0627">Porphyrin biosynthesis</keyword>
<dbReference type="CDD" id="cd00610">
    <property type="entry name" value="OAT_like"/>
    <property type="match status" value="1"/>
</dbReference>
<evidence type="ECO:0000256" key="6">
    <source>
        <dbReference type="ARBA" id="ARBA00022898"/>
    </source>
</evidence>
<dbReference type="GO" id="GO:0005737">
    <property type="term" value="C:cytoplasm"/>
    <property type="evidence" value="ECO:0007669"/>
    <property type="project" value="UniProtKB-SubCell"/>
</dbReference>
<name>A0AA35CPC8_9FIRM</name>
<dbReference type="EMBL" id="AP025628">
    <property type="protein sequence ID" value="BDG61240.1"/>
    <property type="molecule type" value="Genomic_DNA"/>
</dbReference>
<dbReference type="InterPro" id="IPR015422">
    <property type="entry name" value="PyrdxlP-dep_Trfase_small"/>
</dbReference>
<dbReference type="SUPFAM" id="SSF53383">
    <property type="entry name" value="PLP-dependent transferases"/>
    <property type="match status" value="1"/>
</dbReference>
<dbReference type="Gene3D" id="3.90.1150.10">
    <property type="entry name" value="Aspartate Aminotransferase, domain 1"/>
    <property type="match status" value="1"/>
</dbReference>
<dbReference type="FunFam" id="3.40.640.10:FF:000021">
    <property type="entry name" value="Glutamate-1-semialdehyde 2,1-aminomutase"/>
    <property type="match status" value="1"/>
</dbReference>
<evidence type="ECO:0000256" key="2">
    <source>
        <dbReference type="ARBA" id="ARBA00001933"/>
    </source>
</evidence>
<comment type="catalytic activity">
    <reaction evidence="1 9">
        <text>(S)-4-amino-5-oxopentanoate = 5-aminolevulinate</text>
        <dbReference type="Rhea" id="RHEA:14265"/>
        <dbReference type="ChEBI" id="CHEBI:57501"/>
        <dbReference type="ChEBI" id="CHEBI:356416"/>
        <dbReference type="EC" id="5.4.3.8"/>
    </reaction>
</comment>
<comment type="pathway">
    <text evidence="3">Porphyrin-containing compound metabolism; protoporphyrin-IX biosynthesis; 5-aminolevulinate from L-glutamyl-tRNA(Glu): step 2/2.</text>
</comment>
<accession>A0AA35CPC8</accession>
<sequence length="439" mass="46442">MGYPGPTSRSAELYERALRRIVGAVNSPARSYAAVGLPYPVFIARGQGAYLWDVDGNRYIDYLAAFAPGILGHAHPEIVETIARAAADGTLFGTPTPYEVELAERLQAAIPSLERVRLVSTGTEAVMSAVRVARAFTGRPKVVKFEGCYHGHSDFALIRAGSGPATLGQPDSAGIPESTAAEVIVVPYNDAAALEAALERWGDQVAAVLIEPIVGNMGIVLPEPGYLQAVRDLTHRHGALLIFDEVITAFRVTYGGAQNVLGVEPDLTTLGKAIGGGLPLGAYGGRADVMDRVAPLGPAYQAGTLAGNPLSVRVALKALDILGRPGVYEELDRKGRYLAEGVLAAARRHGFAAQVNRMASGFTLFFTDRPVRDYASASTASKELFARFFREMLGRGVLLAPSRFEAWFVQIPHSQADLDETLAAADAALAAMAADGLAG</sequence>
<evidence type="ECO:0000256" key="1">
    <source>
        <dbReference type="ARBA" id="ARBA00001579"/>
    </source>
</evidence>
<dbReference type="Pfam" id="PF00202">
    <property type="entry name" value="Aminotran_3"/>
    <property type="match status" value="1"/>
</dbReference>
<evidence type="ECO:0000256" key="8">
    <source>
        <dbReference type="ARBA" id="ARBA00023244"/>
    </source>
</evidence>
<dbReference type="AlphaFoldDB" id="A0AA35CPC8"/>
<dbReference type="GO" id="GO:0030170">
    <property type="term" value="F:pyridoxal phosphate binding"/>
    <property type="evidence" value="ECO:0007669"/>
    <property type="project" value="InterPro"/>
</dbReference>
<dbReference type="NCBIfam" id="TIGR00713">
    <property type="entry name" value="hemL"/>
    <property type="match status" value="1"/>
</dbReference>
<evidence type="ECO:0000256" key="3">
    <source>
        <dbReference type="ARBA" id="ARBA00004819"/>
    </source>
</evidence>
<evidence type="ECO:0000256" key="7">
    <source>
        <dbReference type="ARBA" id="ARBA00023235"/>
    </source>
</evidence>
<dbReference type="GO" id="GO:0042286">
    <property type="term" value="F:glutamate-1-semialdehyde 2,1-aminomutase activity"/>
    <property type="evidence" value="ECO:0007669"/>
    <property type="project" value="UniProtKB-UniRule"/>
</dbReference>
<dbReference type="PANTHER" id="PTHR43713">
    <property type="entry name" value="GLUTAMATE-1-SEMIALDEHYDE 2,1-AMINOMUTASE"/>
    <property type="match status" value="1"/>
</dbReference>
<dbReference type="InterPro" id="IPR015421">
    <property type="entry name" value="PyrdxlP-dep_Trfase_major"/>
</dbReference>
<proteinExistence type="inferred from homology"/>
<dbReference type="Proteomes" id="UP001163687">
    <property type="component" value="Chromosome"/>
</dbReference>
<dbReference type="Gene3D" id="3.40.640.10">
    <property type="entry name" value="Type I PLP-dependent aspartate aminotransferase-like (Major domain)"/>
    <property type="match status" value="1"/>
</dbReference>
<comment type="subcellular location">
    <subcellularLocation>
        <location evidence="9">Cytoplasm</location>
    </subcellularLocation>
</comment>
<feature type="modified residue" description="N6-(pyridoxal phosphate)lysine" evidence="9">
    <location>
        <position position="272"/>
    </location>
</feature>
<dbReference type="HAMAP" id="MF_00375">
    <property type="entry name" value="HemL_aminotrans_3"/>
    <property type="match status" value="1"/>
</dbReference>
<dbReference type="InterPro" id="IPR015424">
    <property type="entry name" value="PyrdxlP-dep_Trfase"/>
</dbReference>
<gene>
    <name evidence="10" type="primary">gsaB</name>
    <name evidence="9" type="synonym">hemL</name>
    <name evidence="10" type="ORF">caldi_23300</name>
</gene>
<dbReference type="PANTHER" id="PTHR43713:SF1">
    <property type="entry name" value="GLUTAMATE-1-SEMIALDEHYDE 2,1-AMINOMUTASE 2"/>
    <property type="match status" value="1"/>
</dbReference>
<dbReference type="NCBIfam" id="NF000818">
    <property type="entry name" value="PRK00062.1"/>
    <property type="match status" value="1"/>
</dbReference>
<dbReference type="GO" id="GO:0008483">
    <property type="term" value="F:transaminase activity"/>
    <property type="evidence" value="ECO:0007669"/>
    <property type="project" value="InterPro"/>
</dbReference>
<protein>
    <recommendedName>
        <fullName evidence="9">Glutamate-1-semialdehyde 2,1-aminomutase</fullName>
        <shortName evidence="9">GSA</shortName>
        <ecNumber evidence="9">5.4.3.8</ecNumber>
    </recommendedName>
    <alternativeName>
        <fullName evidence="9">Glutamate-1-semialdehyde aminotransferase</fullName>
        <shortName evidence="9">GSA-AT</shortName>
    </alternativeName>
</protein>